<dbReference type="InterPro" id="IPR002921">
    <property type="entry name" value="Fungal_lipase-type"/>
</dbReference>
<dbReference type="AlphaFoldDB" id="A0A3A9IC55"/>
<accession>A0A3A9IC55</accession>
<dbReference type="EMBL" id="RAWX01000004">
    <property type="protein sequence ID" value="RKJ86263.1"/>
    <property type="molecule type" value="Genomic_DNA"/>
</dbReference>
<evidence type="ECO:0000313" key="3">
    <source>
        <dbReference type="EMBL" id="RKJ86263.1"/>
    </source>
</evidence>
<feature type="region of interest" description="Disordered" evidence="1">
    <location>
        <begin position="144"/>
        <end position="167"/>
    </location>
</feature>
<proteinExistence type="predicted"/>
<feature type="domain" description="Fungal lipase-type" evidence="2">
    <location>
        <begin position="335"/>
        <end position="466"/>
    </location>
</feature>
<evidence type="ECO:0000256" key="1">
    <source>
        <dbReference type="SAM" id="MobiDB-lite"/>
    </source>
</evidence>
<dbReference type="PANTHER" id="PTHR45856:SF24">
    <property type="entry name" value="FUNGAL LIPASE-LIKE DOMAIN-CONTAINING PROTEIN"/>
    <property type="match status" value="1"/>
</dbReference>
<organism evidence="3 4">
    <name type="scientific">Aeromonas veronii</name>
    <dbReference type="NCBI Taxonomy" id="654"/>
    <lineage>
        <taxon>Bacteria</taxon>
        <taxon>Pseudomonadati</taxon>
        <taxon>Pseudomonadota</taxon>
        <taxon>Gammaproteobacteria</taxon>
        <taxon>Aeromonadales</taxon>
        <taxon>Aeromonadaceae</taxon>
        <taxon>Aeromonas</taxon>
    </lineage>
</organism>
<reference evidence="3 4" key="1">
    <citation type="submission" date="2018-09" db="EMBL/GenBank/DDBJ databases">
        <title>Genome sequencing of Aeromonas veronii MS-17-88.</title>
        <authorList>
            <person name="Tekedar H.C."/>
            <person name="Arick M.A."/>
            <person name="Hsu C.-Y."/>
            <person name="Thrash A."/>
            <person name="Karsi A."/>
            <person name="Lawrence M.L."/>
            <person name="Abdelhamed H."/>
        </authorList>
    </citation>
    <scope>NUCLEOTIDE SEQUENCE [LARGE SCALE GENOMIC DNA]</scope>
    <source>
        <strain evidence="3 4">MS 17-88</strain>
    </source>
</reference>
<gene>
    <name evidence="3" type="ORF">D6R50_18425</name>
</gene>
<dbReference type="SUPFAM" id="SSF53474">
    <property type="entry name" value="alpha/beta-Hydrolases"/>
    <property type="match status" value="1"/>
</dbReference>
<dbReference type="Proteomes" id="UP000281725">
    <property type="component" value="Unassembled WGS sequence"/>
</dbReference>
<dbReference type="InterPro" id="IPR029058">
    <property type="entry name" value="AB_hydrolase_fold"/>
</dbReference>
<comment type="caution">
    <text evidence="3">The sequence shown here is derived from an EMBL/GenBank/DDBJ whole genome shotgun (WGS) entry which is preliminary data.</text>
</comment>
<dbReference type="GO" id="GO:0006629">
    <property type="term" value="P:lipid metabolic process"/>
    <property type="evidence" value="ECO:0007669"/>
    <property type="project" value="InterPro"/>
</dbReference>
<dbReference type="InterPro" id="IPR051218">
    <property type="entry name" value="Sec_MonoDiacylglyc_Lipase"/>
</dbReference>
<dbReference type="Pfam" id="PF01764">
    <property type="entry name" value="Lipase_3"/>
    <property type="match status" value="1"/>
</dbReference>
<sequence length="663" mass="73732">MVNSTRNPHDMTAATPRTLEGCVDCKMLKYEAEIKLVDELGQPLPNLPYVLWVGHGPKKIIRQGKQSSGDGVIVEKELPPGPLYLMLEADALADVLQEPHRHLRLSRSDYGTPVQREAEQQGRLPRYARFGQLVDRLPALFEEEQQKEEDKRHPLPPYHFPHGDPAKASAARRPLYAFSKAGARSIKITLEITPLRAWVLMLEHSPEYNLGNAHNLALMAHLAYAGGDVNEANTKRVKEKRKTDPKYTPSASERAHSITHFFVEQMQDLSRLPYGINALSKAALVKDVPYQERYETPMFIDCTEQGEQGEAPPSDMVGGSYDTQFFYVQRPEELIVSWRGTASLSDGLTDGNFTPVPCQEMSIANQGKAHQGFYNQFAAVPKHPKSSIAKVYTDITTAARGKKLFICGHSLGGALALLHAASLKASRPLLYTYGMPRTLTESALRELTFPHFRHRNESDEVTSVPPGRGFDHPGAKIVLLGKVFSVLALGLPDKDPYAHHGKLVHFDYTDTHYWVGAGKQREKVLLTVQTKLLVIPHLAVEGKASMDAQAKAALANAYPPGDNPSHGGGANIHSHPSGEYAGYLQKRVLGLLDKQHNLPDPNEAKAIQYGKVLIEKKKWLAKEVSWRENGALQIDNQLHPLLPQGQTEPEQFAITRLWQAPRK</sequence>
<evidence type="ECO:0000313" key="4">
    <source>
        <dbReference type="Proteomes" id="UP000281725"/>
    </source>
</evidence>
<dbReference type="PANTHER" id="PTHR45856">
    <property type="entry name" value="ALPHA/BETA-HYDROLASES SUPERFAMILY PROTEIN"/>
    <property type="match status" value="1"/>
</dbReference>
<name>A0A3A9IC55_AERVE</name>
<dbReference type="Gene3D" id="3.40.50.1820">
    <property type="entry name" value="alpha/beta hydrolase"/>
    <property type="match status" value="1"/>
</dbReference>
<evidence type="ECO:0000259" key="2">
    <source>
        <dbReference type="Pfam" id="PF01764"/>
    </source>
</evidence>
<dbReference type="CDD" id="cd00519">
    <property type="entry name" value="Lipase_3"/>
    <property type="match status" value="1"/>
</dbReference>
<protein>
    <submittedName>
        <fullName evidence="3">Lipase family protein</fullName>
    </submittedName>
</protein>